<dbReference type="AlphaFoldDB" id="N0B9A0"/>
<gene>
    <name evidence="3" type="ORF">HYPDE_24778</name>
</gene>
<accession>N0B9A0</accession>
<evidence type="ECO:0000313" key="4">
    <source>
        <dbReference type="Proteomes" id="UP000005952"/>
    </source>
</evidence>
<keyword evidence="4" id="KW-1185">Reference proteome</keyword>
<sequence length="167" mass="16573">MEQRFFWVVVAAFLAPIVASASAANLQILTGEVLLSRGGAYHAVRGSSELLIGDTLVSRPGSSAKITFSDGCVAYLGMGIAFTIEAKSPCASGRSPASETGATSPATPDAMSTGADGGWVEGTETLAVPEESQTNLMPYLLGAAGIGGIAVAASALGGGDNGPPVSP</sequence>
<keyword evidence="2" id="KW-0732">Signal</keyword>
<dbReference type="STRING" id="670307.HYPDE_24778"/>
<reference evidence="3 4" key="1">
    <citation type="journal article" date="2013" name="Genome Announc.">
        <title>Genome sequences for three denitrifying bacterial strains isolated from a uranium- and nitrate-contaminated subsurface environment.</title>
        <authorList>
            <person name="Venkatramanan R."/>
            <person name="Prakash O."/>
            <person name="Woyke T."/>
            <person name="Chain P."/>
            <person name="Goodwin L.A."/>
            <person name="Watson D."/>
            <person name="Brooks S."/>
            <person name="Kostka J.E."/>
            <person name="Green S.J."/>
        </authorList>
    </citation>
    <scope>NUCLEOTIDE SEQUENCE [LARGE SCALE GENOMIC DNA]</scope>
    <source>
        <strain evidence="3 4">1NES1</strain>
    </source>
</reference>
<dbReference type="KEGG" id="hdt:HYPDE_24778"/>
<evidence type="ECO:0000256" key="1">
    <source>
        <dbReference type="SAM" id="MobiDB-lite"/>
    </source>
</evidence>
<dbReference type="Proteomes" id="UP000005952">
    <property type="component" value="Chromosome"/>
</dbReference>
<dbReference type="RefSeq" id="WP_015596677.1">
    <property type="nucleotide sequence ID" value="NC_021172.1"/>
</dbReference>
<feature type="compositionally biased region" description="Polar residues" evidence="1">
    <location>
        <begin position="95"/>
        <end position="106"/>
    </location>
</feature>
<dbReference type="HOGENOM" id="CLU_1592339_0_0_5"/>
<name>N0B9A0_9HYPH</name>
<evidence type="ECO:0008006" key="5">
    <source>
        <dbReference type="Google" id="ProtNLM"/>
    </source>
</evidence>
<protein>
    <recommendedName>
        <fullName evidence="5">FecR protein domain-containing protein</fullName>
    </recommendedName>
</protein>
<feature type="region of interest" description="Disordered" evidence="1">
    <location>
        <begin position="92"/>
        <end position="120"/>
    </location>
</feature>
<feature type="signal peptide" evidence="2">
    <location>
        <begin position="1"/>
        <end position="23"/>
    </location>
</feature>
<evidence type="ECO:0000256" key="2">
    <source>
        <dbReference type="SAM" id="SignalP"/>
    </source>
</evidence>
<dbReference type="OrthoDB" id="7933216at2"/>
<dbReference type="EMBL" id="CP005587">
    <property type="protein sequence ID" value="AGK56640.1"/>
    <property type="molecule type" value="Genomic_DNA"/>
</dbReference>
<evidence type="ECO:0000313" key="3">
    <source>
        <dbReference type="EMBL" id="AGK56640.1"/>
    </source>
</evidence>
<proteinExistence type="predicted"/>
<organism evidence="3 4">
    <name type="scientific">Hyphomicrobium denitrificans 1NES1</name>
    <dbReference type="NCBI Taxonomy" id="670307"/>
    <lineage>
        <taxon>Bacteria</taxon>
        <taxon>Pseudomonadati</taxon>
        <taxon>Pseudomonadota</taxon>
        <taxon>Alphaproteobacteria</taxon>
        <taxon>Hyphomicrobiales</taxon>
        <taxon>Hyphomicrobiaceae</taxon>
        <taxon>Hyphomicrobium</taxon>
    </lineage>
</organism>
<feature type="chain" id="PRO_5004105220" description="FecR protein domain-containing protein" evidence="2">
    <location>
        <begin position="24"/>
        <end position="167"/>
    </location>
</feature>